<keyword evidence="3" id="KW-0489">Methyltransferase</keyword>
<keyword evidence="4" id="KW-1185">Reference proteome</keyword>
<gene>
    <name evidence="3" type="ORF">ACFSKX_16870</name>
</gene>
<dbReference type="PIRSF" id="PIRSF031679">
    <property type="entry name" value="Mtase_Alr7345_prd"/>
    <property type="match status" value="1"/>
</dbReference>
<dbReference type="InterPro" id="IPR016980">
    <property type="entry name" value="S-AdoMet-dep_MeTrfase_Alr7345"/>
</dbReference>
<feature type="region of interest" description="Disordered" evidence="1">
    <location>
        <begin position="21"/>
        <end position="66"/>
    </location>
</feature>
<sequence length="309" mass="33355">MKIKQLLIAMACTTMLAACSPQSGDAGKEDAAKEAAPKDAASETAAPAPETEAAAPEAAAEAPDLGSVIAGPQRTEEYAARDQYRHPQQTLEFFGIEPGMTVVEIAPGGGWYTEILAPYLREEGTFYAAHFPEGTDSDYYQRSLAGFKKKVAADKASYGALQRTEFDPASGATVAPAGSADAVLTFRNVHNWMRGENEQKAFNQFFAALKPGGVLGVVEHRAKPGTSREDMIESGYVTQEHVIEVAEKAGFELEDTSEINANPKDTADHPKGVWTLPPTLRLGDQDREKYLAIGESDRMTLRFRKPAAE</sequence>
<organism evidence="3 4">
    <name type="scientific">Microbulbifer halophilus</name>
    <dbReference type="NCBI Taxonomy" id="453963"/>
    <lineage>
        <taxon>Bacteria</taxon>
        <taxon>Pseudomonadati</taxon>
        <taxon>Pseudomonadota</taxon>
        <taxon>Gammaproteobacteria</taxon>
        <taxon>Cellvibrionales</taxon>
        <taxon>Microbulbiferaceae</taxon>
        <taxon>Microbulbifer</taxon>
    </lineage>
</organism>
<dbReference type="Proteomes" id="UP001597425">
    <property type="component" value="Unassembled WGS sequence"/>
</dbReference>
<comment type="caution">
    <text evidence="3">The sequence shown here is derived from an EMBL/GenBank/DDBJ whole genome shotgun (WGS) entry which is preliminary data.</text>
</comment>
<dbReference type="GO" id="GO:0032259">
    <property type="term" value="P:methylation"/>
    <property type="evidence" value="ECO:0007669"/>
    <property type="project" value="UniProtKB-KW"/>
</dbReference>
<dbReference type="Gene3D" id="3.40.50.150">
    <property type="entry name" value="Vaccinia Virus protein VP39"/>
    <property type="match status" value="1"/>
</dbReference>
<dbReference type="SUPFAM" id="SSF53335">
    <property type="entry name" value="S-adenosyl-L-methionine-dependent methyltransferases"/>
    <property type="match status" value="1"/>
</dbReference>
<dbReference type="PROSITE" id="PS51257">
    <property type="entry name" value="PROKAR_LIPOPROTEIN"/>
    <property type="match status" value="1"/>
</dbReference>
<feature type="chain" id="PRO_5047109168" evidence="2">
    <location>
        <begin position="18"/>
        <end position="309"/>
    </location>
</feature>
<feature type="compositionally biased region" description="Basic and acidic residues" evidence="1">
    <location>
        <begin position="26"/>
        <end position="41"/>
    </location>
</feature>
<proteinExistence type="predicted"/>
<keyword evidence="2" id="KW-0732">Signal</keyword>
<dbReference type="EMBL" id="JBHUJD010000029">
    <property type="protein sequence ID" value="MFD2312096.1"/>
    <property type="molecule type" value="Genomic_DNA"/>
</dbReference>
<evidence type="ECO:0000256" key="2">
    <source>
        <dbReference type="SAM" id="SignalP"/>
    </source>
</evidence>
<accession>A0ABW5EEU5</accession>
<feature type="signal peptide" evidence="2">
    <location>
        <begin position="1"/>
        <end position="17"/>
    </location>
</feature>
<dbReference type="InterPro" id="IPR029063">
    <property type="entry name" value="SAM-dependent_MTases_sf"/>
</dbReference>
<reference evidence="4" key="1">
    <citation type="journal article" date="2019" name="Int. J. Syst. Evol. Microbiol.">
        <title>The Global Catalogue of Microorganisms (GCM) 10K type strain sequencing project: providing services to taxonomists for standard genome sequencing and annotation.</title>
        <authorList>
            <consortium name="The Broad Institute Genomics Platform"/>
            <consortium name="The Broad Institute Genome Sequencing Center for Infectious Disease"/>
            <person name="Wu L."/>
            <person name="Ma J."/>
        </authorList>
    </citation>
    <scope>NUCLEOTIDE SEQUENCE [LARGE SCALE GENOMIC DNA]</scope>
    <source>
        <strain evidence="4">KCTC 12848</strain>
    </source>
</reference>
<feature type="compositionally biased region" description="Low complexity" evidence="1">
    <location>
        <begin position="42"/>
        <end position="63"/>
    </location>
</feature>
<evidence type="ECO:0000313" key="3">
    <source>
        <dbReference type="EMBL" id="MFD2312096.1"/>
    </source>
</evidence>
<evidence type="ECO:0000256" key="1">
    <source>
        <dbReference type="SAM" id="MobiDB-lite"/>
    </source>
</evidence>
<keyword evidence="3" id="KW-0808">Transferase</keyword>
<protein>
    <submittedName>
        <fullName evidence="3">Class I SAM-dependent methyltransferase</fullName>
    </submittedName>
</protein>
<name>A0ABW5EEU5_9GAMM</name>
<dbReference type="GO" id="GO:0008168">
    <property type="term" value="F:methyltransferase activity"/>
    <property type="evidence" value="ECO:0007669"/>
    <property type="project" value="UniProtKB-KW"/>
</dbReference>
<dbReference type="RefSeq" id="WP_265721300.1">
    <property type="nucleotide sequence ID" value="NZ_JAPIVK010000010.1"/>
</dbReference>
<evidence type="ECO:0000313" key="4">
    <source>
        <dbReference type="Proteomes" id="UP001597425"/>
    </source>
</evidence>